<dbReference type="AlphaFoldDB" id="A0AA44ZF26"/>
<reference evidence="1 2" key="1">
    <citation type="submission" date="2017-02" db="EMBL/GenBank/DDBJ databases">
        <title>Prevalence of linear plasmids in Propionibacterium acnes isolates obtained from cancerous prostatic tissue.</title>
        <authorList>
            <person name="Davidsson S."/>
            <person name="Bruggemann H."/>
        </authorList>
    </citation>
    <scope>NUCLEOTIDE SEQUENCE [LARGE SCALE GENOMIC DNA]</scope>
    <source>
        <strain evidence="1 2">09-9</strain>
    </source>
</reference>
<evidence type="ECO:0008006" key="3">
    <source>
        <dbReference type="Google" id="ProtNLM"/>
    </source>
</evidence>
<dbReference type="EMBL" id="LKVB01000004">
    <property type="protein sequence ID" value="PHJ27724.1"/>
    <property type="molecule type" value="Genomic_DNA"/>
</dbReference>
<protein>
    <recommendedName>
        <fullName evidence="3">DUF3052 domain-containing protein</fullName>
    </recommendedName>
</protein>
<gene>
    <name evidence="1" type="ORF">APS60_05045</name>
</gene>
<comment type="caution">
    <text evidence="1">The sequence shown here is derived from an EMBL/GenBank/DDBJ whole genome shotgun (WGS) entry which is preliminary data.</text>
</comment>
<dbReference type="Pfam" id="PF11253">
    <property type="entry name" value="DUF3052"/>
    <property type="match status" value="1"/>
</dbReference>
<organism evidence="1 2">
    <name type="scientific">Cutibacterium acnes</name>
    <name type="common">Propionibacterium acnes</name>
    <dbReference type="NCBI Taxonomy" id="1747"/>
    <lineage>
        <taxon>Bacteria</taxon>
        <taxon>Bacillati</taxon>
        <taxon>Actinomycetota</taxon>
        <taxon>Actinomycetes</taxon>
        <taxon>Propionibacteriales</taxon>
        <taxon>Propionibacteriaceae</taxon>
        <taxon>Cutibacterium</taxon>
    </lineage>
</organism>
<dbReference type="InterPro" id="IPR021412">
    <property type="entry name" value="DUF3052"/>
</dbReference>
<accession>A0AA44ZF26</accession>
<dbReference type="KEGG" id="cacn:RN83_05315"/>
<dbReference type="RefSeq" id="WP_002521710.1">
    <property type="nucleotide sequence ID" value="NZ_CABIZT010000001.1"/>
</dbReference>
<sequence length="151" mass="16480">MKVRTSCHAEQGKAKDFVGSGSDLDKLGFEAGQVVQELGWDDDVDEDLRQEVMDIIDGDMIEDSIDAVDIVWLWLRADDGDVADGLVDAMRDLSDDGFIVLVTPKVGRPGTIDPADLSDGTDTAGMVLTTSYDVSKDWQAHKVVRPRGGRR</sequence>
<evidence type="ECO:0000313" key="2">
    <source>
        <dbReference type="Proteomes" id="UP000223982"/>
    </source>
</evidence>
<evidence type="ECO:0000313" key="1">
    <source>
        <dbReference type="EMBL" id="PHJ27724.1"/>
    </source>
</evidence>
<name>A0AA44ZF26_CUTAC</name>
<dbReference type="Proteomes" id="UP000223982">
    <property type="component" value="Unassembled WGS sequence"/>
</dbReference>
<proteinExistence type="predicted"/>